<comment type="similarity">
    <text evidence="3">Belongs to the Rieske iron-sulfur protein family.</text>
</comment>
<evidence type="ECO:0000256" key="10">
    <source>
        <dbReference type="ARBA" id="ARBA00022714"/>
    </source>
</evidence>
<evidence type="ECO:0000259" key="22">
    <source>
        <dbReference type="PROSITE" id="PS51296"/>
    </source>
</evidence>
<keyword evidence="17 20" id="KW-0472">Membrane</keyword>
<gene>
    <name evidence="23" type="primary">petA</name>
    <name evidence="23" type="ORF">GCM10008942_24760</name>
</gene>
<dbReference type="InterPro" id="IPR019470">
    <property type="entry name" value="Ubiq_cytC_Rdtase_Fe-S_su_TAT"/>
</dbReference>
<evidence type="ECO:0000256" key="4">
    <source>
        <dbReference type="ARBA" id="ARBA00011649"/>
    </source>
</evidence>
<evidence type="ECO:0000256" key="17">
    <source>
        <dbReference type="ARBA" id="ARBA00023136"/>
    </source>
</evidence>
<dbReference type="Pfam" id="PF10399">
    <property type="entry name" value="UCR_Fe-S_N"/>
    <property type="match status" value="1"/>
</dbReference>
<dbReference type="InterPro" id="IPR036922">
    <property type="entry name" value="Rieske_2Fe-2S_sf"/>
</dbReference>
<dbReference type="Proteomes" id="UP001499951">
    <property type="component" value="Unassembled WGS sequence"/>
</dbReference>
<evidence type="ECO:0000256" key="1">
    <source>
        <dbReference type="ARBA" id="ARBA00002444"/>
    </source>
</evidence>
<comment type="subunit">
    <text evidence="4 21">The main subunits of complex b-c1 are: cytochrome b, cytochrome c1 and the Rieske protein.</text>
</comment>
<evidence type="ECO:0000256" key="11">
    <source>
        <dbReference type="ARBA" id="ARBA00022723"/>
    </source>
</evidence>
<keyword evidence="14 20" id="KW-1133">Transmembrane helix</keyword>
<evidence type="ECO:0000256" key="9">
    <source>
        <dbReference type="ARBA" id="ARBA00022692"/>
    </source>
</evidence>
<sequence length="189" mass="20072">MANATSPEPTRRDFLYIATGAAATVGVGLAAWPFVDQMNPTSAVLAMASIEVDVSAIRPGQQVIFKWRGHPLFVRRRTAKEVAEARAVPPSDLPDGLARNANLTDTAPATDANRTIKPEWLVVVGVCTHLGCTPTVSTPQSPQGSYGGWLCHCHGSEYDTAGRIRKGPAPQNLAVPPYAFTGPTKIKIG</sequence>
<keyword evidence="18" id="KW-1015">Disulfide bond</keyword>
<evidence type="ECO:0000256" key="13">
    <source>
        <dbReference type="ARBA" id="ARBA00022982"/>
    </source>
</evidence>
<keyword evidence="16" id="KW-0411">Iron-sulfur</keyword>
<evidence type="ECO:0000256" key="15">
    <source>
        <dbReference type="ARBA" id="ARBA00023004"/>
    </source>
</evidence>
<reference evidence="23 24" key="1">
    <citation type="journal article" date="2019" name="Int. J. Syst. Evol. Microbiol.">
        <title>The Global Catalogue of Microorganisms (GCM) 10K type strain sequencing project: providing services to taxonomists for standard genome sequencing and annotation.</title>
        <authorList>
            <consortium name="The Broad Institute Genomics Platform"/>
            <consortium name="The Broad Institute Genome Sequencing Center for Infectious Disease"/>
            <person name="Wu L."/>
            <person name="Ma J."/>
        </authorList>
    </citation>
    <scope>NUCLEOTIDE SEQUENCE [LARGE SCALE GENOMIC DNA]</scope>
    <source>
        <strain evidence="23 24">JCM 15089</strain>
    </source>
</reference>
<evidence type="ECO:0000256" key="14">
    <source>
        <dbReference type="ARBA" id="ARBA00022989"/>
    </source>
</evidence>
<feature type="domain" description="Rieske" evidence="22">
    <location>
        <begin position="85"/>
        <end position="187"/>
    </location>
</feature>
<name>A0ABN1EUV9_9PROT</name>
<evidence type="ECO:0000313" key="24">
    <source>
        <dbReference type="Proteomes" id="UP001499951"/>
    </source>
</evidence>
<dbReference type="EMBL" id="BAAADD010000006">
    <property type="protein sequence ID" value="GAA0575039.1"/>
    <property type="molecule type" value="Genomic_DNA"/>
</dbReference>
<comment type="subcellular location">
    <subcellularLocation>
        <location evidence="2">Cell membrane</location>
        <topology evidence="2">Single-pass membrane protein</topology>
    </subcellularLocation>
</comment>
<evidence type="ECO:0000256" key="7">
    <source>
        <dbReference type="ARBA" id="ARBA00022448"/>
    </source>
</evidence>
<keyword evidence="24" id="KW-1185">Reference proteome</keyword>
<accession>A0ABN1EUV9</accession>
<keyword evidence="10" id="KW-0001">2Fe-2S</keyword>
<organism evidence="23 24">
    <name type="scientific">Rhizomicrobium electricum</name>
    <dbReference type="NCBI Taxonomy" id="480070"/>
    <lineage>
        <taxon>Bacteria</taxon>
        <taxon>Pseudomonadati</taxon>
        <taxon>Pseudomonadota</taxon>
        <taxon>Alphaproteobacteria</taxon>
        <taxon>Micropepsales</taxon>
        <taxon>Micropepsaceae</taxon>
        <taxon>Rhizomicrobium</taxon>
    </lineage>
</organism>
<evidence type="ECO:0000256" key="8">
    <source>
        <dbReference type="ARBA" id="ARBA00022475"/>
    </source>
</evidence>
<dbReference type="RefSeq" id="WP_166935652.1">
    <property type="nucleotide sequence ID" value="NZ_BAAADD010000006.1"/>
</dbReference>
<evidence type="ECO:0000256" key="20">
    <source>
        <dbReference type="RuleBase" id="RU004494"/>
    </source>
</evidence>
<comment type="catalytic activity">
    <reaction evidence="19 20">
        <text>a quinol + 2 Fe(III)-[cytochrome c](out) = a quinone + 2 Fe(II)-[cytochrome c](out) + 2 H(+)(out)</text>
        <dbReference type="Rhea" id="RHEA:11484"/>
        <dbReference type="Rhea" id="RHEA-COMP:10350"/>
        <dbReference type="Rhea" id="RHEA-COMP:14399"/>
        <dbReference type="ChEBI" id="CHEBI:15378"/>
        <dbReference type="ChEBI" id="CHEBI:24646"/>
        <dbReference type="ChEBI" id="CHEBI:29033"/>
        <dbReference type="ChEBI" id="CHEBI:29034"/>
        <dbReference type="ChEBI" id="CHEBI:132124"/>
        <dbReference type="EC" id="7.1.1.8"/>
    </reaction>
</comment>
<dbReference type="InterPro" id="IPR017941">
    <property type="entry name" value="Rieske_2Fe-2S"/>
</dbReference>
<dbReference type="SUPFAM" id="SSF50022">
    <property type="entry name" value="ISP domain"/>
    <property type="match status" value="1"/>
</dbReference>
<dbReference type="InterPro" id="IPR006311">
    <property type="entry name" value="TAT_signal"/>
</dbReference>
<evidence type="ECO:0000256" key="12">
    <source>
        <dbReference type="ARBA" id="ARBA00022967"/>
    </source>
</evidence>
<keyword evidence="13 20" id="KW-0249">Electron transport</keyword>
<evidence type="ECO:0000256" key="5">
    <source>
        <dbReference type="ARBA" id="ARBA00012951"/>
    </source>
</evidence>
<dbReference type="PRINTS" id="PR00162">
    <property type="entry name" value="RIESKE"/>
</dbReference>
<evidence type="ECO:0000256" key="21">
    <source>
        <dbReference type="RuleBase" id="RU004497"/>
    </source>
</evidence>
<dbReference type="InterPro" id="IPR006317">
    <property type="entry name" value="Ubiquinol_cyt_c_Rdtase_Fe-S-su"/>
</dbReference>
<evidence type="ECO:0000256" key="19">
    <source>
        <dbReference type="ARBA" id="ARBA00029351"/>
    </source>
</evidence>
<dbReference type="Gene3D" id="1.20.5.510">
    <property type="entry name" value="Single helix bin"/>
    <property type="match status" value="1"/>
</dbReference>
<keyword evidence="8" id="KW-1003">Cell membrane</keyword>
<keyword evidence="9 20" id="KW-0812">Transmembrane</keyword>
<dbReference type="PROSITE" id="PS51318">
    <property type="entry name" value="TAT"/>
    <property type="match status" value="1"/>
</dbReference>
<keyword evidence="11" id="KW-0479">Metal-binding</keyword>
<dbReference type="InterPro" id="IPR014349">
    <property type="entry name" value="Rieske_Fe-S_prot"/>
</dbReference>
<evidence type="ECO:0000256" key="18">
    <source>
        <dbReference type="ARBA" id="ARBA00023157"/>
    </source>
</evidence>
<dbReference type="Pfam" id="PF00355">
    <property type="entry name" value="Rieske"/>
    <property type="match status" value="1"/>
</dbReference>
<comment type="cofactor">
    <cofactor evidence="20">
        <name>[2Fe-2S] cluster</name>
        <dbReference type="ChEBI" id="CHEBI:190135"/>
    </cofactor>
    <text evidence="20">Binds 1 [2Fe-2S] cluster per subunit.</text>
</comment>
<dbReference type="EC" id="7.1.1.8" evidence="5 20"/>
<dbReference type="Gene3D" id="2.102.10.10">
    <property type="entry name" value="Rieske [2Fe-2S] iron-sulphur domain"/>
    <property type="match status" value="1"/>
</dbReference>
<evidence type="ECO:0000256" key="2">
    <source>
        <dbReference type="ARBA" id="ARBA00004162"/>
    </source>
</evidence>
<keyword evidence="12" id="KW-1278">Translocase</keyword>
<dbReference type="NCBIfam" id="TIGR01409">
    <property type="entry name" value="TAT_signal_seq"/>
    <property type="match status" value="1"/>
</dbReference>
<comment type="miscellaneous">
    <text evidence="20">The Rieske protein is a high potential 2Fe-2S protein.</text>
</comment>
<feature type="transmembrane region" description="Helical" evidence="20">
    <location>
        <begin position="14"/>
        <end position="35"/>
    </location>
</feature>
<dbReference type="PANTHER" id="PTHR10134">
    <property type="entry name" value="CYTOCHROME B-C1 COMPLEX SUBUNIT RIESKE, MITOCHONDRIAL"/>
    <property type="match status" value="1"/>
</dbReference>
<dbReference type="NCBIfam" id="TIGR01416">
    <property type="entry name" value="Rieske_proteo"/>
    <property type="match status" value="1"/>
</dbReference>
<dbReference type="PROSITE" id="PS51296">
    <property type="entry name" value="RIESKE"/>
    <property type="match status" value="1"/>
</dbReference>
<keyword evidence="7 20" id="KW-0813">Transport</keyword>
<evidence type="ECO:0000256" key="6">
    <source>
        <dbReference type="ARBA" id="ARBA00019816"/>
    </source>
</evidence>
<evidence type="ECO:0000313" key="23">
    <source>
        <dbReference type="EMBL" id="GAA0575039.1"/>
    </source>
</evidence>
<dbReference type="InterPro" id="IPR005805">
    <property type="entry name" value="Rieske_Fe-S_prot_C"/>
</dbReference>
<comment type="caution">
    <text evidence="23">The sequence shown here is derived from an EMBL/GenBank/DDBJ whole genome shotgun (WGS) entry which is preliminary data.</text>
</comment>
<dbReference type="InterPro" id="IPR019546">
    <property type="entry name" value="TAT_signal_bac_arc"/>
</dbReference>
<protein>
    <recommendedName>
        <fullName evidence="6 20">Ubiquinol-cytochrome c reductase iron-sulfur subunit</fullName>
        <ecNumber evidence="5 20">7.1.1.8</ecNumber>
    </recommendedName>
</protein>
<evidence type="ECO:0000256" key="16">
    <source>
        <dbReference type="ARBA" id="ARBA00023014"/>
    </source>
</evidence>
<keyword evidence="15" id="KW-0408">Iron</keyword>
<comment type="function">
    <text evidence="1">Component of the ubiquinol-cytochrome c reductase complex (complex III or cytochrome b-c1 complex), which is a respiratory chain that generates an electrochemical potential coupled to ATP synthesis.</text>
</comment>
<dbReference type="CDD" id="cd03470">
    <property type="entry name" value="Rieske_cytochrome_bc1"/>
    <property type="match status" value="1"/>
</dbReference>
<proteinExistence type="inferred from homology"/>
<evidence type="ECO:0000256" key="3">
    <source>
        <dbReference type="ARBA" id="ARBA00010651"/>
    </source>
</evidence>